<dbReference type="PANTHER" id="PTHR47784">
    <property type="entry name" value="STEROL UPTAKE CONTROL PROTEIN 2"/>
    <property type="match status" value="1"/>
</dbReference>
<dbReference type="Pfam" id="PF11951">
    <property type="entry name" value="Fungal_trans_2"/>
    <property type="match status" value="1"/>
</dbReference>
<evidence type="ECO:0000313" key="2">
    <source>
        <dbReference type="EMBL" id="KAJ9612080.1"/>
    </source>
</evidence>
<dbReference type="InterPro" id="IPR021858">
    <property type="entry name" value="Fun_TF"/>
</dbReference>
<organism evidence="2 3">
    <name type="scientific">Cladophialophora chaetospira</name>
    <dbReference type="NCBI Taxonomy" id="386627"/>
    <lineage>
        <taxon>Eukaryota</taxon>
        <taxon>Fungi</taxon>
        <taxon>Dikarya</taxon>
        <taxon>Ascomycota</taxon>
        <taxon>Pezizomycotina</taxon>
        <taxon>Eurotiomycetes</taxon>
        <taxon>Chaetothyriomycetidae</taxon>
        <taxon>Chaetothyriales</taxon>
        <taxon>Herpotrichiellaceae</taxon>
        <taxon>Cladophialophora</taxon>
    </lineage>
</organism>
<accession>A0AA39CKY2</accession>
<dbReference type="Proteomes" id="UP001172673">
    <property type="component" value="Unassembled WGS sequence"/>
</dbReference>
<dbReference type="GO" id="GO:0001228">
    <property type="term" value="F:DNA-binding transcription activator activity, RNA polymerase II-specific"/>
    <property type="evidence" value="ECO:0007669"/>
    <property type="project" value="TreeGrafter"/>
</dbReference>
<feature type="region of interest" description="Disordered" evidence="1">
    <location>
        <begin position="1"/>
        <end position="36"/>
    </location>
</feature>
<sequence>MESETPLAGVSEASTPDQRTQGHGQPSSKATPIFIPSESSGQGLNMHHLELLHQFVSSTYTTFSPDKSVHHVWQGPVIRMALSHPFLMYEILAISALHLAYSRPANSTWYYTRSTELQSQALKLFNSVQRAVDASNCGPVLMFSSLLGLHVLADPSRTIGLNSHQYLDHVIHCIMLMRNVQKLIIHDWYDALRESELKPIFDVWQPPKPYHVPQPCLNLVQLTENWNVGVEVKEAYDQAIERLHWTYAVSKVPNENHTTVRWLLAWPIQLPEAYQEHLDQRRPEALVILAYFAVVLIFYKNCWIVGDSGQFLIKAIASHLGPHWAQWMKWPLTFVKNPTTGDT</sequence>
<feature type="compositionally biased region" description="Polar residues" evidence="1">
    <location>
        <begin position="12"/>
        <end position="30"/>
    </location>
</feature>
<reference evidence="2" key="1">
    <citation type="submission" date="2022-10" db="EMBL/GenBank/DDBJ databases">
        <title>Culturing micro-colonial fungi from biological soil crusts in the Mojave desert and describing Neophaeococcomyces mojavensis, and introducing the new genera and species Taxawa tesnikishii.</title>
        <authorList>
            <person name="Kurbessoian T."/>
            <person name="Stajich J.E."/>
        </authorList>
    </citation>
    <scope>NUCLEOTIDE SEQUENCE</scope>
    <source>
        <strain evidence="2">TK_41</strain>
    </source>
</reference>
<evidence type="ECO:0000256" key="1">
    <source>
        <dbReference type="SAM" id="MobiDB-lite"/>
    </source>
</evidence>
<dbReference type="AlphaFoldDB" id="A0AA39CKY2"/>
<name>A0AA39CKY2_9EURO</name>
<protein>
    <submittedName>
        <fullName evidence="2">Uncharacterized protein</fullName>
    </submittedName>
</protein>
<evidence type="ECO:0000313" key="3">
    <source>
        <dbReference type="Proteomes" id="UP001172673"/>
    </source>
</evidence>
<comment type="caution">
    <text evidence="2">The sequence shown here is derived from an EMBL/GenBank/DDBJ whole genome shotgun (WGS) entry which is preliminary data.</text>
</comment>
<keyword evidence="3" id="KW-1185">Reference proteome</keyword>
<dbReference type="EMBL" id="JAPDRK010000005">
    <property type="protein sequence ID" value="KAJ9612080.1"/>
    <property type="molecule type" value="Genomic_DNA"/>
</dbReference>
<gene>
    <name evidence="2" type="ORF">H2200_003675</name>
</gene>
<proteinExistence type="predicted"/>
<dbReference type="InterPro" id="IPR053157">
    <property type="entry name" value="Sterol_Uptake_Regulator"/>
</dbReference>
<dbReference type="PANTHER" id="PTHR47784:SF4">
    <property type="entry name" value="ZN(II)2CYS6 TRANSCRIPTION FACTOR (EUROFUNG)"/>
    <property type="match status" value="1"/>
</dbReference>